<dbReference type="SUPFAM" id="SSF56235">
    <property type="entry name" value="N-terminal nucleophile aminohydrolases (Ntn hydrolases)"/>
    <property type="match status" value="1"/>
</dbReference>
<comment type="pathway">
    <text evidence="1">Amino-acid biosynthesis; L-asparagine biosynthesis; L-asparagine from L-aspartate (L-Gln route): step 1/1.</text>
</comment>
<dbReference type="EC" id="6.3.5.4" evidence="3"/>
<dbReference type="InterPro" id="IPR014729">
    <property type="entry name" value="Rossmann-like_a/b/a_fold"/>
</dbReference>
<dbReference type="CDD" id="cd01991">
    <property type="entry name" value="Asn_synthase_B_C"/>
    <property type="match status" value="1"/>
</dbReference>
<dbReference type="PANTHER" id="PTHR43284">
    <property type="entry name" value="ASPARAGINE SYNTHETASE (GLUTAMINE-HYDROLYZING)"/>
    <property type="match status" value="1"/>
</dbReference>
<keyword evidence="5" id="KW-0067">ATP-binding</keyword>
<comment type="catalytic activity">
    <reaction evidence="7">
        <text>L-aspartate + L-glutamine + ATP + H2O = L-asparagine + L-glutamate + AMP + diphosphate + H(+)</text>
        <dbReference type="Rhea" id="RHEA:12228"/>
        <dbReference type="ChEBI" id="CHEBI:15377"/>
        <dbReference type="ChEBI" id="CHEBI:15378"/>
        <dbReference type="ChEBI" id="CHEBI:29985"/>
        <dbReference type="ChEBI" id="CHEBI:29991"/>
        <dbReference type="ChEBI" id="CHEBI:30616"/>
        <dbReference type="ChEBI" id="CHEBI:33019"/>
        <dbReference type="ChEBI" id="CHEBI:58048"/>
        <dbReference type="ChEBI" id="CHEBI:58359"/>
        <dbReference type="ChEBI" id="CHEBI:456215"/>
        <dbReference type="EC" id="6.3.5.4"/>
    </reaction>
</comment>
<evidence type="ECO:0000259" key="8">
    <source>
        <dbReference type="PROSITE" id="PS51278"/>
    </source>
</evidence>
<keyword evidence="4" id="KW-0547">Nucleotide-binding</keyword>
<dbReference type="SUPFAM" id="SSF52402">
    <property type="entry name" value="Adenine nucleotide alpha hydrolases-like"/>
    <property type="match status" value="1"/>
</dbReference>
<evidence type="ECO:0000256" key="4">
    <source>
        <dbReference type="ARBA" id="ARBA00022741"/>
    </source>
</evidence>
<evidence type="ECO:0000256" key="2">
    <source>
        <dbReference type="ARBA" id="ARBA00005752"/>
    </source>
</evidence>
<dbReference type="InterPro" id="IPR051786">
    <property type="entry name" value="ASN_synthetase/amidase"/>
</dbReference>
<dbReference type="InterPro" id="IPR029055">
    <property type="entry name" value="Ntn_hydrolases_N"/>
</dbReference>
<dbReference type="Pfam" id="PF00733">
    <property type="entry name" value="Asn_synthase"/>
    <property type="match status" value="1"/>
</dbReference>
<evidence type="ECO:0000256" key="5">
    <source>
        <dbReference type="ARBA" id="ARBA00022840"/>
    </source>
</evidence>
<evidence type="ECO:0000256" key="1">
    <source>
        <dbReference type="ARBA" id="ARBA00005187"/>
    </source>
</evidence>
<evidence type="ECO:0000313" key="9">
    <source>
        <dbReference type="EMBL" id="GAA4639061.1"/>
    </source>
</evidence>
<evidence type="ECO:0000256" key="7">
    <source>
        <dbReference type="ARBA" id="ARBA00048741"/>
    </source>
</evidence>
<gene>
    <name evidence="9" type="primary">asnB_5</name>
    <name evidence="9" type="ORF">GCM10023196_099220</name>
</gene>
<comment type="similarity">
    <text evidence="2">Belongs to the asparagine synthetase family.</text>
</comment>
<keyword evidence="6" id="KW-0061">Asparagine biosynthesis</keyword>
<accession>A0ABP8USZ4</accession>
<dbReference type="Proteomes" id="UP001501442">
    <property type="component" value="Unassembled WGS sequence"/>
</dbReference>
<dbReference type="NCBIfam" id="TIGR01536">
    <property type="entry name" value="asn_synth_AEB"/>
    <property type="match status" value="1"/>
</dbReference>
<dbReference type="InterPro" id="IPR001962">
    <property type="entry name" value="Asn_synthase"/>
</dbReference>
<dbReference type="Pfam" id="PF13537">
    <property type="entry name" value="GATase_7"/>
    <property type="match status" value="1"/>
</dbReference>
<dbReference type="PROSITE" id="PS51278">
    <property type="entry name" value="GATASE_TYPE_2"/>
    <property type="match status" value="1"/>
</dbReference>
<dbReference type="PIRSF" id="PIRSF001589">
    <property type="entry name" value="Asn_synthetase_glu-h"/>
    <property type="match status" value="1"/>
</dbReference>
<dbReference type="InterPro" id="IPR017932">
    <property type="entry name" value="GATase_2_dom"/>
</dbReference>
<evidence type="ECO:0000256" key="3">
    <source>
        <dbReference type="ARBA" id="ARBA00012737"/>
    </source>
</evidence>
<protein>
    <recommendedName>
        <fullName evidence="3">asparagine synthase (glutamine-hydrolyzing)</fullName>
        <ecNumber evidence="3">6.3.5.4</ecNumber>
    </recommendedName>
</protein>
<keyword evidence="10" id="KW-1185">Reference proteome</keyword>
<name>A0ABP8USZ4_9ACTN</name>
<feature type="domain" description="Glutamine amidotransferase type-2" evidence="8">
    <location>
        <begin position="1"/>
        <end position="92"/>
    </location>
</feature>
<dbReference type="PANTHER" id="PTHR43284:SF1">
    <property type="entry name" value="ASPARAGINE SYNTHETASE"/>
    <property type="match status" value="1"/>
</dbReference>
<dbReference type="Gene3D" id="3.40.50.620">
    <property type="entry name" value="HUPs"/>
    <property type="match status" value="2"/>
</dbReference>
<organism evidence="9 10">
    <name type="scientific">Actinoallomurus vinaceus</name>
    <dbReference type="NCBI Taxonomy" id="1080074"/>
    <lineage>
        <taxon>Bacteria</taxon>
        <taxon>Bacillati</taxon>
        <taxon>Actinomycetota</taxon>
        <taxon>Actinomycetes</taxon>
        <taxon>Streptosporangiales</taxon>
        <taxon>Thermomonosporaceae</taxon>
        <taxon>Actinoallomurus</taxon>
    </lineage>
</organism>
<dbReference type="Gene3D" id="3.60.20.10">
    <property type="entry name" value="Glutamine Phosphoribosylpyrophosphate, subunit 1, domain 1"/>
    <property type="match status" value="1"/>
</dbReference>
<reference evidence="10" key="1">
    <citation type="journal article" date="2019" name="Int. J. Syst. Evol. Microbiol.">
        <title>The Global Catalogue of Microorganisms (GCM) 10K type strain sequencing project: providing services to taxonomists for standard genome sequencing and annotation.</title>
        <authorList>
            <consortium name="The Broad Institute Genomics Platform"/>
            <consortium name="The Broad Institute Genome Sequencing Center for Infectious Disease"/>
            <person name="Wu L."/>
            <person name="Ma J."/>
        </authorList>
    </citation>
    <scope>NUCLEOTIDE SEQUENCE [LARGE SCALE GENOMIC DNA]</scope>
    <source>
        <strain evidence="10">JCM 17939</strain>
    </source>
</reference>
<sequence length="516" mass="58490">MFAFAIWDRTRRRLLLARDRVGKKPLFWRSDGATLWFGSELKALMQDTAVRHEVDLVALHHYLTYQYVPAPWSILCGIHKLPPGHLLSWQDGVAVTSRYWRLDCTPREITSEEEAAEQLRDHLLEATRVRMVSERPLGAFLSGGLDSSAVVAAMARQSGERIKTFTVGFDEDEFDERQYARMLARRYATDHHEMVVTPSALDVLPTLSWHYDEPFADSSAIPTFYVARMSSEQVTVILNGDGGDELFGGYLRYLLMSHVGRIPAFSFLSGRLDRVGSALSARCATRSALQRAGRAVELLGHPTPRRYARLMSYFTPEQKTALYSDELRTRLAEVDSYDLFDEAFAASRAASDLCRVMDVDVNTYLPGDLLVKVDIATMANSLEARSPFLDHHLMEWAAGLPARLKVRSGTTKYLLKKAVAEWLPPALVTRPKMGFGVPLARWLRTELSDLSWDVLTDDTARSRGLFRPEAVRELLRRHENGHDHANRIWALIQFELWCREFLDPPGTNHPTSGSRP</sequence>
<dbReference type="InterPro" id="IPR006426">
    <property type="entry name" value="Asn_synth_AEB"/>
</dbReference>
<keyword evidence="6" id="KW-0028">Amino-acid biosynthesis</keyword>
<dbReference type="EMBL" id="BAABHK010000025">
    <property type="protein sequence ID" value="GAA4639061.1"/>
    <property type="molecule type" value="Genomic_DNA"/>
</dbReference>
<evidence type="ECO:0000256" key="6">
    <source>
        <dbReference type="ARBA" id="ARBA00022888"/>
    </source>
</evidence>
<proteinExistence type="inferred from homology"/>
<evidence type="ECO:0000313" key="10">
    <source>
        <dbReference type="Proteomes" id="UP001501442"/>
    </source>
</evidence>
<comment type="caution">
    <text evidence="9">The sequence shown here is derived from an EMBL/GenBank/DDBJ whole genome shotgun (WGS) entry which is preliminary data.</text>
</comment>